<sequence length="31" mass="3757">MTPTMTTMYSVFLFFPFQLFVRLIFLVHDRG</sequence>
<feature type="transmembrane region" description="Helical" evidence="1">
    <location>
        <begin position="6"/>
        <end position="27"/>
    </location>
</feature>
<keyword evidence="1" id="KW-1133">Transmembrane helix</keyword>
<reference evidence="2" key="2">
    <citation type="journal article" date="2015" name="Data Brief">
        <title>Shoot transcriptome of the giant reed, Arundo donax.</title>
        <authorList>
            <person name="Barrero R.A."/>
            <person name="Guerrero F.D."/>
            <person name="Moolhuijzen P."/>
            <person name="Goolsby J.A."/>
            <person name="Tidwell J."/>
            <person name="Bellgard S.E."/>
            <person name="Bellgard M.I."/>
        </authorList>
    </citation>
    <scope>NUCLEOTIDE SEQUENCE</scope>
    <source>
        <tissue evidence="2">Shoot tissue taken approximately 20 cm above the soil surface</tissue>
    </source>
</reference>
<keyword evidence="1" id="KW-0472">Membrane</keyword>
<name>A0A0A8YUF3_ARUDO</name>
<evidence type="ECO:0000256" key="1">
    <source>
        <dbReference type="SAM" id="Phobius"/>
    </source>
</evidence>
<evidence type="ECO:0000313" key="2">
    <source>
        <dbReference type="EMBL" id="JAD30759.1"/>
    </source>
</evidence>
<dbReference type="AlphaFoldDB" id="A0A0A8YUF3"/>
<organism evidence="2">
    <name type="scientific">Arundo donax</name>
    <name type="common">Giant reed</name>
    <name type="synonym">Donax arundinaceus</name>
    <dbReference type="NCBI Taxonomy" id="35708"/>
    <lineage>
        <taxon>Eukaryota</taxon>
        <taxon>Viridiplantae</taxon>
        <taxon>Streptophyta</taxon>
        <taxon>Embryophyta</taxon>
        <taxon>Tracheophyta</taxon>
        <taxon>Spermatophyta</taxon>
        <taxon>Magnoliopsida</taxon>
        <taxon>Liliopsida</taxon>
        <taxon>Poales</taxon>
        <taxon>Poaceae</taxon>
        <taxon>PACMAD clade</taxon>
        <taxon>Arundinoideae</taxon>
        <taxon>Arundineae</taxon>
        <taxon>Arundo</taxon>
    </lineage>
</organism>
<proteinExistence type="predicted"/>
<accession>A0A0A8YUF3</accession>
<keyword evidence="1" id="KW-0812">Transmembrane</keyword>
<reference evidence="2" key="1">
    <citation type="submission" date="2014-09" db="EMBL/GenBank/DDBJ databases">
        <authorList>
            <person name="Magalhaes I.L.F."/>
            <person name="Oliveira U."/>
            <person name="Santos F.R."/>
            <person name="Vidigal T.H.D.A."/>
            <person name="Brescovit A.D."/>
            <person name="Santos A.J."/>
        </authorList>
    </citation>
    <scope>NUCLEOTIDE SEQUENCE</scope>
    <source>
        <tissue evidence="2">Shoot tissue taken approximately 20 cm above the soil surface</tissue>
    </source>
</reference>
<dbReference type="EMBL" id="GBRH01267136">
    <property type="protein sequence ID" value="JAD30759.1"/>
    <property type="molecule type" value="Transcribed_RNA"/>
</dbReference>
<protein>
    <submittedName>
        <fullName evidence="2">Uncharacterized protein</fullName>
    </submittedName>
</protein>